<dbReference type="AlphaFoldDB" id="A0A4R0HG31"/>
<accession>A0A4R0HG31</accession>
<proteinExistence type="predicted"/>
<sequence length="118" mass="13591">MSTLRQEIDRWEADLENLAETSLSDNWFLEERRLAEAQHTLVAFRGHILPMLAAQRPYDVIVVDEIEHLLDGLEDLRNDLFRTVHPTSSHREIAETVAALRALSRVALRFEQSLENAS</sequence>
<dbReference type="OrthoDB" id="3828580at2"/>
<gene>
    <name evidence="1" type="ORF">E0H45_21465</name>
</gene>
<dbReference type="EMBL" id="SJJZ01000002">
    <property type="protein sequence ID" value="TCC08450.1"/>
    <property type="molecule type" value="Genomic_DNA"/>
</dbReference>
<evidence type="ECO:0000313" key="1">
    <source>
        <dbReference type="EMBL" id="TCC08450.1"/>
    </source>
</evidence>
<protein>
    <submittedName>
        <fullName evidence="1">Uncharacterized protein</fullName>
    </submittedName>
</protein>
<keyword evidence="2" id="KW-1185">Reference proteome</keyword>
<dbReference type="Proteomes" id="UP000292346">
    <property type="component" value="Unassembled WGS sequence"/>
</dbReference>
<name>A0A4R0HG31_9ACTN</name>
<evidence type="ECO:0000313" key="2">
    <source>
        <dbReference type="Proteomes" id="UP000292346"/>
    </source>
</evidence>
<organism evidence="1 2">
    <name type="scientific">Kribbella soli</name>
    <dbReference type="NCBI Taxonomy" id="1124743"/>
    <lineage>
        <taxon>Bacteria</taxon>
        <taxon>Bacillati</taxon>
        <taxon>Actinomycetota</taxon>
        <taxon>Actinomycetes</taxon>
        <taxon>Propionibacteriales</taxon>
        <taxon>Kribbellaceae</taxon>
        <taxon>Kribbella</taxon>
    </lineage>
</organism>
<reference evidence="1 2" key="1">
    <citation type="submission" date="2019-02" db="EMBL/GenBank/DDBJ databases">
        <title>Kribbella capetownensis sp. nov. and Kribbella speibonae sp. nov., isolated from soil.</title>
        <authorList>
            <person name="Curtis S.M."/>
            <person name="Norton I."/>
            <person name="Everest G.J."/>
            <person name="Meyers P.R."/>
        </authorList>
    </citation>
    <scope>NUCLEOTIDE SEQUENCE [LARGE SCALE GENOMIC DNA]</scope>
    <source>
        <strain evidence="1 2">KCTC 29219</strain>
    </source>
</reference>
<dbReference type="RefSeq" id="WP_131339893.1">
    <property type="nucleotide sequence ID" value="NZ_SJJZ01000002.1"/>
</dbReference>
<comment type="caution">
    <text evidence="1">The sequence shown here is derived from an EMBL/GenBank/DDBJ whole genome shotgun (WGS) entry which is preliminary data.</text>
</comment>